<evidence type="ECO:0000259" key="1">
    <source>
        <dbReference type="Pfam" id="PF04233"/>
    </source>
</evidence>
<protein>
    <submittedName>
        <fullName evidence="2">Minor capsid protein</fullName>
    </submittedName>
</protein>
<dbReference type="EMBL" id="CP054003">
    <property type="protein sequence ID" value="QKH87404.1"/>
    <property type="molecule type" value="Genomic_DNA"/>
</dbReference>
<dbReference type="AlphaFoldDB" id="A0AAP9SYU9"/>
<sequence>MMQTLYSLKGAEFRIGILAKPEVQEFIEAHAGVLDSGFSRVEMSEAMRRRLTRSDYIFSGMKTFHELNEAFPSLLDENGNRKPFEQFLNDVRKIDSTYNGNYLRAEYNFVQSSAQMAARWEQFTGDGDRYNLQYRTAADGKVRPTHAALHGVTLPITDPFWEEYYPPNGWNCRCTVVQVRKSKYPETPHDEAMALGEEALQKDSKGIFHFNAGKERKSMPDYNPYTIRRCRDCDVPKGKLKLVFVPDNELCAACEILHKCAGDREKTQRAIERTHYLHGMKPLLKKSETLNANGTDIRVGFSAYGNKHLFSDTFGRSSILRKDDLASLDEVLKGAEFMDDAALTHPRTDGIEHFYYFKAQIRGQWVRLNVAKEVKHRPNGFVRVSYYLYSINDI</sequence>
<evidence type="ECO:0000313" key="2">
    <source>
        <dbReference type="EMBL" id="QKH87404.1"/>
    </source>
</evidence>
<organism evidence="2 3">
    <name type="scientific">Bacteroides fragilis</name>
    <dbReference type="NCBI Taxonomy" id="817"/>
    <lineage>
        <taxon>Bacteria</taxon>
        <taxon>Pseudomonadati</taxon>
        <taxon>Bacteroidota</taxon>
        <taxon>Bacteroidia</taxon>
        <taxon>Bacteroidales</taxon>
        <taxon>Bacteroidaceae</taxon>
        <taxon>Bacteroides</taxon>
    </lineage>
</organism>
<evidence type="ECO:0000313" key="3">
    <source>
        <dbReference type="Proteomes" id="UP000501467"/>
    </source>
</evidence>
<dbReference type="NCBIfam" id="TIGR01641">
    <property type="entry name" value="phageSPP1_gp7"/>
    <property type="match status" value="1"/>
</dbReference>
<dbReference type="Pfam" id="PF04233">
    <property type="entry name" value="Phage_Mu_F"/>
    <property type="match status" value="1"/>
</dbReference>
<accession>A0AAP9SYU9</accession>
<dbReference type="RefSeq" id="WP_005780452.1">
    <property type="nucleotide sequence ID" value="NZ_CP054003.1"/>
</dbReference>
<name>A0AAP9SYU9_BACFG</name>
<gene>
    <name evidence="2" type="ORF">FOC69_22880</name>
</gene>
<dbReference type="Proteomes" id="UP000501467">
    <property type="component" value="Chromosome"/>
</dbReference>
<feature type="domain" description="Phage head morphogenesis" evidence="1">
    <location>
        <begin position="85"/>
        <end position="176"/>
    </location>
</feature>
<reference evidence="2 3" key="1">
    <citation type="submission" date="2020-05" db="EMBL/GenBank/DDBJ databases">
        <title>FDA dAtabase for Regulatory Grade micrObial Sequences (FDA-ARGOS): Supporting development and validation of Infectious Disease Dx tests.</title>
        <authorList>
            <person name="Bojja K."/>
            <person name="Kessler A."/>
            <person name="Tallon L."/>
            <person name="Sadzewicz L."/>
            <person name="Zhao X."/>
            <person name="Vavikolanu K."/>
            <person name="Mehta A."/>
            <person name="Aluvathingal J."/>
            <person name="Nadendla S."/>
            <person name="Myers T."/>
            <person name="Yan Y."/>
            <person name="Sichtig H."/>
        </authorList>
    </citation>
    <scope>NUCLEOTIDE SEQUENCE [LARGE SCALE GENOMIC DNA]</scope>
    <source>
        <strain evidence="2 3">FDAARGOS_763</strain>
    </source>
</reference>
<proteinExistence type="predicted"/>
<dbReference type="InterPro" id="IPR006528">
    <property type="entry name" value="Phage_head_morphogenesis_dom"/>
</dbReference>